<dbReference type="EMBL" id="MCRJ01000001">
    <property type="protein sequence ID" value="ODN72653.1"/>
    <property type="molecule type" value="Genomic_DNA"/>
</dbReference>
<sequence length="323" mass="33559">MSADSAAPRTHRPADDPVVRDDADHWSGASIVPSQSIAGRALTLVIAIMTFLASLTAGAVTVIDDAARSWASDIGREVTIEIRPIDGVDIDAEIRRAVALAQEFSGVGRVHALSDDETRRLLEPWLGAGLDLDALPVPRLVIVEIADPALLDLAEMDREVGETIRGASLDDHAAWVDRLRAMAGAMVVGGVTILVLVLVALVLSVVFATRAAMAGNSDIIGVLHFVGAEAGFIAREFQRHFLMLGIRGGAIGGGLAIAVFALAGWLTQGTAGIPGADQLTAFIGGVSIPPFGYGAVLVLIFAVAILTAATSRFAVHGALAEIE</sequence>
<dbReference type="GO" id="GO:0016020">
    <property type="term" value="C:membrane"/>
    <property type="evidence" value="ECO:0007669"/>
    <property type="project" value="InterPro"/>
</dbReference>
<comment type="caution">
    <text evidence="3">The sequence shown here is derived from an EMBL/GenBank/DDBJ whole genome shotgun (WGS) entry which is preliminary data.</text>
</comment>
<keyword evidence="2" id="KW-1133">Transmembrane helix</keyword>
<accession>A0A1E3H8L9</accession>
<dbReference type="InterPro" id="IPR004513">
    <property type="entry name" value="FtsX"/>
</dbReference>
<keyword evidence="3" id="KW-0132">Cell division</keyword>
<feature type="transmembrane region" description="Helical" evidence="2">
    <location>
        <begin position="249"/>
        <end position="267"/>
    </location>
</feature>
<reference evidence="3 4" key="1">
    <citation type="submission" date="2016-07" db="EMBL/GenBank/DDBJ databases">
        <title>Draft Genome Sequence of Methylobrevis pamukkalensis PK2.</title>
        <authorList>
            <person name="Vasilenko O.V."/>
            <person name="Doronina N.V."/>
            <person name="Shmareva M.N."/>
            <person name="Tarlachkov S.V."/>
            <person name="Mustakhimov I."/>
            <person name="Trotsenko Y.A."/>
        </authorList>
    </citation>
    <scope>NUCLEOTIDE SEQUENCE [LARGE SCALE GENOMIC DNA]</scope>
    <source>
        <strain evidence="3 4">PK2</strain>
    </source>
</reference>
<evidence type="ECO:0000313" key="3">
    <source>
        <dbReference type="EMBL" id="ODN72653.1"/>
    </source>
</evidence>
<dbReference type="PANTHER" id="PTHR47755">
    <property type="entry name" value="CELL DIVISION PROTEIN FTSX"/>
    <property type="match status" value="1"/>
</dbReference>
<feature type="transmembrane region" description="Helical" evidence="2">
    <location>
        <begin position="41"/>
        <end position="63"/>
    </location>
</feature>
<keyword evidence="2" id="KW-0472">Membrane</keyword>
<dbReference type="PATRIC" id="fig|1439726.3.peg.151"/>
<dbReference type="Proteomes" id="UP000094622">
    <property type="component" value="Unassembled WGS sequence"/>
</dbReference>
<evidence type="ECO:0000313" key="4">
    <source>
        <dbReference type="Proteomes" id="UP000094622"/>
    </source>
</evidence>
<dbReference type="RefSeq" id="WP_245293840.1">
    <property type="nucleotide sequence ID" value="NZ_MCRJ01000001.1"/>
</dbReference>
<proteinExistence type="predicted"/>
<dbReference type="PANTHER" id="PTHR47755:SF1">
    <property type="entry name" value="CELL DIVISION PROTEIN FTSX"/>
    <property type="match status" value="1"/>
</dbReference>
<dbReference type="AlphaFoldDB" id="A0A1E3H8L9"/>
<gene>
    <name evidence="3" type="ORF">A6302_00146</name>
</gene>
<feature type="region of interest" description="Disordered" evidence="1">
    <location>
        <begin position="1"/>
        <end position="22"/>
    </location>
</feature>
<keyword evidence="4" id="KW-1185">Reference proteome</keyword>
<name>A0A1E3H8L9_9HYPH</name>
<keyword evidence="2" id="KW-0812">Transmembrane</keyword>
<dbReference type="GO" id="GO:0032153">
    <property type="term" value="C:cell division site"/>
    <property type="evidence" value="ECO:0007669"/>
    <property type="project" value="TreeGrafter"/>
</dbReference>
<organism evidence="3 4">
    <name type="scientific">Methylobrevis pamukkalensis</name>
    <dbReference type="NCBI Taxonomy" id="1439726"/>
    <lineage>
        <taxon>Bacteria</taxon>
        <taxon>Pseudomonadati</taxon>
        <taxon>Pseudomonadota</taxon>
        <taxon>Alphaproteobacteria</taxon>
        <taxon>Hyphomicrobiales</taxon>
        <taxon>Pleomorphomonadaceae</taxon>
        <taxon>Methylobrevis</taxon>
    </lineage>
</organism>
<evidence type="ECO:0000256" key="1">
    <source>
        <dbReference type="SAM" id="MobiDB-lite"/>
    </source>
</evidence>
<feature type="transmembrane region" description="Helical" evidence="2">
    <location>
        <begin position="279"/>
        <end position="306"/>
    </location>
</feature>
<feature type="transmembrane region" description="Helical" evidence="2">
    <location>
        <begin position="185"/>
        <end position="207"/>
    </location>
</feature>
<dbReference type="GO" id="GO:0051301">
    <property type="term" value="P:cell division"/>
    <property type="evidence" value="ECO:0007669"/>
    <property type="project" value="UniProtKB-KW"/>
</dbReference>
<protein>
    <submittedName>
        <fullName evidence="3">Cell division ABC transporter subunit FtsX</fullName>
    </submittedName>
</protein>
<evidence type="ECO:0000256" key="2">
    <source>
        <dbReference type="SAM" id="Phobius"/>
    </source>
</evidence>
<keyword evidence="3" id="KW-0131">Cell cycle</keyword>
<feature type="compositionally biased region" description="Basic and acidic residues" evidence="1">
    <location>
        <begin position="12"/>
        <end position="22"/>
    </location>
</feature>